<evidence type="ECO:0000313" key="2">
    <source>
        <dbReference type="EMBL" id="WGM03322.1"/>
    </source>
</evidence>
<accession>A0AA95K873</accession>
<dbReference type="Proteomes" id="UP001177595">
    <property type="component" value="Plasmid paPv1"/>
</dbReference>
<keyword evidence="1" id="KW-0812">Transmembrane</keyword>
<gene>
    <name evidence="2" type="ORF">QE210_18125</name>
    <name evidence="3" type="ORF">QE258_22250</name>
</gene>
<sequence length="54" mass="6134">MNITPLELEKIIQKAVEQALVKSFVKYLKFTIGLPLLIFLIMAVVIFVIARMNA</sequence>
<evidence type="ECO:0000313" key="4">
    <source>
        <dbReference type="Proteomes" id="UP001177592"/>
    </source>
</evidence>
<keyword evidence="1" id="KW-1133">Transmembrane helix</keyword>
<keyword evidence="2" id="KW-0614">Plasmid</keyword>
<proteinExistence type="predicted"/>
<dbReference type="AlphaFoldDB" id="A0AA95K873"/>
<reference evidence="2" key="1">
    <citation type="submission" date="2023-04" db="EMBL/GenBank/DDBJ databases">
        <title>Genome dynamics across the evolutionary transition to endosymbiosis.</title>
        <authorList>
            <person name="Siozios S."/>
            <person name="Nadal-Jimenez P."/>
            <person name="Azagi T."/>
            <person name="Sprong H."/>
            <person name="Frost C.L."/>
            <person name="Parratt S.R."/>
            <person name="Taylor G."/>
            <person name="Brettell L."/>
            <person name="Lew K.C."/>
            <person name="Croft L."/>
            <person name="King K.C."/>
            <person name="Brockhurst M.A."/>
            <person name="Hypsa V."/>
            <person name="Novakova E."/>
            <person name="Darby A.C."/>
            <person name="Hurst G.D.D."/>
        </authorList>
    </citation>
    <scope>NUCLEOTIDE SEQUENCE</scope>
    <source>
        <strain evidence="3">ANv_CAN</strain>
        <strain evidence="2">APv</strain>
        <plasmid evidence="3">paNv_CAN1</plasmid>
        <plasmid evidence="2">paPv1</plasmid>
    </source>
</reference>
<protein>
    <submittedName>
        <fullName evidence="2">Uncharacterized protein</fullName>
    </submittedName>
</protein>
<organism evidence="2 5">
    <name type="scientific">Arsenophonus nasoniae</name>
    <name type="common">son-killer infecting Nasonia vitripennis</name>
    <dbReference type="NCBI Taxonomy" id="638"/>
    <lineage>
        <taxon>Bacteria</taxon>
        <taxon>Pseudomonadati</taxon>
        <taxon>Pseudomonadota</taxon>
        <taxon>Gammaproteobacteria</taxon>
        <taxon>Enterobacterales</taxon>
        <taxon>Morganellaceae</taxon>
        <taxon>Arsenophonus</taxon>
    </lineage>
</organism>
<evidence type="ECO:0000313" key="3">
    <source>
        <dbReference type="EMBL" id="WGM07975.1"/>
    </source>
</evidence>
<dbReference type="EMBL" id="CP123505">
    <property type="protein sequence ID" value="WGM03322.1"/>
    <property type="molecule type" value="Genomic_DNA"/>
</dbReference>
<keyword evidence="4" id="KW-1185">Reference proteome</keyword>
<evidence type="ECO:0000313" key="5">
    <source>
        <dbReference type="Proteomes" id="UP001177595"/>
    </source>
</evidence>
<feature type="transmembrane region" description="Helical" evidence="1">
    <location>
        <begin position="30"/>
        <end position="50"/>
    </location>
</feature>
<evidence type="ECO:0000256" key="1">
    <source>
        <dbReference type="SAM" id="Phobius"/>
    </source>
</evidence>
<dbReference type="EMBL" id="CP123524">
    <property type="protein sequence ID" value="WGM07975.1"/>
    <property type="molecule type" value="Genomic_DNA"/>
</dbReference>
<name>A0AA95K873_9GAMM</name>
<dbReference type="Proteomes" id="UP001177592">
    <property type="component" value="Plasmid paNv_CAN1"/>
</dbReference>
<dbReference type="GeneID" id="96879146"/>
<geneLocation type="plasmid" evidence="2 5">
    <name>paPv1</name>
</geneLocation>
<dbReference type="RefSeq" id="WP_167876723.1">
    <property type="nucleotide sequence ID" value="NZ_CP038614.1"/>
</dbReference>
<keyword evidence="1" id="KW-0472">Membrane</keyword>
<geneLocation type="plasmid" evidence="3 4">
    <name>paNv_CAN1</name>
</geneLocation>